<evidence type="ECO:0000313" key="2">
    <source>
        <dbReference type="EMBL" id="TQK98377.1"/>
    </source>
</evidence>
<proteinExistence type="predicted"/>
<gene>
    <name evidence="2" type="ORF">FB563_3400</name>
</gene>
<dbReference type="OrthoDB" id="4325903at2"/>
<evidence type="ECO:0000256" key="1">
    <source>
        <dbReference type="SAM" id="MobiDB-lite"/>
    </source>
</evidence>
<dbReference type="Proteomes" id="UP000318103">
    <property type="component" value="Unassembled WGS sequence"/>
</dbReference>
<sequence>MPSRTFAVVGAGVGAAVLAAAGITYASTVGASPSPVASAPAAPSVHRAAKPAHPAGKPVSPAAKPVQRAAPAAASSGDRGAGRDRGEGRDGGGRGRGHGDGGRIYFNDRAYSASAEGCITTGGGLGSGSFSVFNDSRRVIEVFRGFNCDNGSPVAVVGPHGETSGVVTRTGHEGLFGFGDDGVVGSFRVICDRDEW</sequence>
<comment type="caution">
    <text evidence="2">The sequence shown here is derived from an EMBL/GenBank/DDBJ whole genome shotgun (WGS) entry which is preliminary data.</text>
</comment>
<organism evidence="2 3">
    <name type="scientific">Streptomyces puniciscabiei</name>
    <dbReference type="NCBI Taxonomy" id="164348"/>
    <lineage>
        <taxon>Bacteria</taxon>
        <taxon>Bacillati</taxon>
        <taxon>Actinomycetota</taxon>
        <taxon>Actinomycetes</taxon>
        <taxon>Kitasatosporales</taxon>
        <taxon>Streptomycetaceae</taxon>
        <taxon>Streptomyces</taxon>
    </lineage>
</organism>
<keyword evidence="3" id="KW-1185">Reference proteome</keyword>
<protein>
    <submittedName>
        <fullName evidence="2">Uncharacterized protein</fullName>
    </submittedName>
</protein>
<feature type="compositionally biased region" description="Low complexity" evidence="1">
    <location>
        <begin position="61"/>
        <end position="78"/>
    </location>
</feature>
<feature type="region of interest" description="Disordered" evidence="1">
    <location>
        <begin position="32"/>
        <end position="101"/>
    </location>
</feature>
<name>A0A542UH15_9ACTN</name>
<reference evidence="2 3" key="1">
    <citation type="submission" date="2019-06" db="EMBL/GenBank/DDBJ databases">
        <title>Sequencing the genomes of 1000 actinobacteria strains.</title>
        <authorList>
            <person name="Klenk H.-P."/>
        </authorList>
    </citation>
    <scope>NUCLEOTIDE SEQUENCE [LARGE SCALE GENOMIC DNA]</scope>
    <source>
        <strain evidence="2 3">DSM 41929</strain>
    </source>
</reference>
<dbReference type="EMBL" id="VFNX01000001">
    <property type="protein sequence ID" value="TQK98377.1"/>
    <property type="molecule type" value="Genomic_DNA"/>
</dbReference>
<accession>A0A542UH15</accession>
<feature type="compositionally biased region" description="Basic and acidic residues" evidence="1">
    <location>
        <begin position="80"/>
        <end position="101"/>
    </location>
</feature>
<feature type="compositionally biased region" description="Low complexity" evidence="1">
    <location>
        <begin position="32"/>
        <end position="46"/>
    </location>
</feature>
<dbReference type="AlphaFoldDB" id="A0A542UH15"/>
<dbReference type="RefSeq" id="WP_142218763.1">
    <property type="nucleotide sequence ID" value="NZ_JBPJFI010000001.1"/>
</dbReference>
<evidence type="ECO:0000313" key="3">
    <source>
        <dbReference type="Proteomes" id="UP000318103"/>
    </source>
</evidence>